<comment type="caution">
    <text evidence="2">The sequence shown here is derived from an EMBL/GenBank/DDBJ whole genome shotgun (WGS) entry which is preliminary data.</text>
</comment>
<feature type="region of interest" description="Disordered" evidence="1">
    <location>
        <begin position="1"/>
        <end position="97"/>
    </location>
</feature>
<dbReference type="AlphaFoldDB" id="A0A2N5RVU7"/>
<evidence type="ECO:0000256" key="1">
    <source>
        <dbReference type="SAM" id="MobiDB-lite"/>
    </source>
</evidence>
<keyword evidence="3" id="KW-1185">Reference proteome</keyword>
<evidence type="ECO:0000313" key="2">
    <source>
        <dbReference type="EMBL" id="PLW05093.1"/>
    </source>
</evidence>
<feature type="compositionally biased region" description="Basic and acidic residues" evidence="1">
    <location>
        <begin position="57"/>
        <end position="95"/>
    </location>
</feature>
<gene>
    <name evidence="2" type="ORF">PCANC_28892</name>
</gene>
<dbReference type="EMBL" id="PGCJ01001499">
    <property type="protein sequence ID" value="PLW05093.1"/>
    <property type="molecule type" value="Genomic_DNA"/>
</dbReference>
<dbReference type="Proteomes" id="UP000235388">
    <property type="component" value="Unassembled WGS sequence"/>
</dbReference>
<name>A0A2N5RVU7_9BASI</name>
<evidence type="ECO:0000313" key="3">
    <source>
        <dbReference type="Proteomes" id="UP000235388"/>
    </source>
</evidence>
<organism evidence="2 3">
    <name type="scientific">Puccinia coronata f. sp. avenae</name>
    <dbReference type="NCBI Taxonomy" id="200324"/>
    <lineage>
        <taxon>Eukaryota</taxon>
        <taxon>Fungi</taxon>
        <taxon>Dikarya</taxon>
        <taxon>Basidiomycota</taxon>
        <taxon>Pucciniomycotina</taxon>
        <taxon>Pucciniomycetes</taxon>
        <taxon>Pucciniales</taxon>
        <taxon>Pucciniaceae</taxon>
        <taxon>Puccinia</taxon>
    </lineage>
</organism>
<dbReference type="OrthoDB" id="2507429at2759"/>
<reference evidence="2 3" key="1">
    <citation type="submission" date="2017-11" db="EMBL/GenBank/DDBJ databases">
        <title>De novo assembly and phasing of dikaryotic genomes from two isolates of Puccinia coronata f. sp. avenae, the causal agent of oat crown rust.</title>
        <authorList>
            <person name="Miller M.E."/>
            <person name="Zhang Y."/>
            <person name="Omidvar V."/>
            <person name="Sperschneider J."/>
            <person name="Schwessinger B."/>
            <person name="Raley C."/>
            <person name="Palmer J.M."/>
            <person name="Garnica D."/>
            <person name="Upadhyaya N."/>
            <person name="Rathjen J."/>
            <person name="Taylor J.M."/>
            <person name="Park R.F."/>
            <person name="Dodds P.N."/>
            <person name="Hirsch C.D."/>
            <person name="Kianian S.F."/>
            <person name="Figueroa M."/>
        </authorList>
    </citation>
    <scope>NUCLEOTIDE SEQUENCE [LARGE SCALE GENOMIC DNA]</scope>
    <source>
        <strain evidence="2">12NC29</strain>
    </source>
</reference>
<proteinExistence type="predicted"/>
<protein>
    <recommendedName>
        <fullName evidence="4">No apical meristem-associated C-terminal domain-containing protein</fullName>
    </recommendedName>
</protein>
<evidence type="ECO:0008006" key="4">
    <source>
        <dbReference type="Google" id="ProtNLM"/>
    </source>
</evidence>
<sequence>MDDTLDPSLQVLDMDKDSTSNEIPDLPEPRRRAAPQPSKNTRLPQKTAKAIKNKKAKGFDIDKDDATKNKETEADEINVKDSNESKDNNLKGDPKKRTRACNYLEHKNLQICTSWLETTKDGRKGTNQTGDAFWATISKHYQKQIPKPERTSKNLKN</sequence>
<dbReference type="STRING" id="200324.A0A2N5RVU7"/>
<accession>A0A2N5RVU7</accession>